<reference evidence="6 7" key="1">
    <citation type="submission" date="2016-01" db="EMBL/GenBank/DDBJ databases">
        <title>The new phylogeny of the genus Mycobacterium.</title>
        <authorList>
            <person name="Tarcisio F."/>
            <person name="Conor M."/>
            <person name="Antonella G."/>
            <person name="Elisabetta G."/>
            <person name="Giulia F.S."/>
            <person name="Sara T."/>
            <person name="Anna F."/>
            <person name="Clotilde B."/>
            <person name="Roberto B."/>
            <person name="Veronica D.S."/>
            <person name="Fabio R."/>
            <person name="Monica P."/>
            <person name="Olivier J."/>
            <person name="Enrico T."/>
            <person name="Nicola S."/>
        </authorList>
    </citation>
    <scope>NUCLEOTIDE SEQUENCE [LARGE SCALE GENOMIC DNA]</scope>
    <source>
        <strain evidence="6 7">DSM 44572</strain>
    </source>
</reference>
<evidence type="ECO:0000313" key="7">
    <source>
        <dbReference type="Proteomes" id="UP000193529"/>
    </source>
</evidence>
<feature type="domain" description="HTH tetR-type" evidence="5">
    <location>
        <begin position="1"/>
        <end position="51"/>
    </location>
</feature>
<dbReference type="PROSITE" id="PS50977">
    <property type="entry name" value="HTH_TETR_2"/>
    <property type="match status" value="1"/>
</dbReference>
<gene>
    <name evidence="6" type="ORF">AWC19_09600</name>
</gene>
<evidence type="ECO:0000259" key="5">
    <source>
        <dbReference type="PROSITE" id="PS50977"/>
    </source>
</evidence>
<dbReference type="InterPro" id="IPR036271">
    <property type="entry name" value="Tet_transcr_reg_TetR-rel_C_sf"/>
</dbReference>
<sequence length="201" mass="22175">MLQALVDRGYDGMTVDHVARLAGVGRATLYRRWPTKTAMVIDALKRSQVAVLEDPDSGDPQADFEVLLRVLYAAIEREHPIIRALEIETHRHPDLGVALQRDFVAQRKDVLIGVLRRAAADGLLRAPSDLELLARVGPALIWEQFALSAEGPWDSDLLRRISDLIFVDRVPSRAGINEHDRAADVGSNDATYSVAHELGSA</sequence>
<protein>
    <recommendedName>
        <fullName evidence="5">HTH tetR-type domain-containing protein</fullName>
    </recommendedName>
</protein>
<evidence type="ECO:0000256" key="2">
    <source>
        <dbReference type="ARBA" id="ARBA00023125"/>
    </source>
</evidence>
<dbReference type="Pfam" id="PF16859">
    <property type="entry name" value="TetR_C_11"/>
    <property type="match status" value="1"/>
</dbReference>
<keyword evidence="3" id="KW-0804">Transcription</keyword>
<keyword evidence="1" id="KW-0805">Transcription regulation</keyword>
<proteinExistence type="predicted"/>
<dbReference type="Proteomes" id="UP000193529">
    <property type="component" value="Unassembled WGS sequence"/>
</dbReference>
<evidence type="ECO:0000313" key="6">
    <source>
        <dbReference type="EMBL" id="ORW24353.1"/>
    </source>
</evidence>
<feature type="DNA-binding region" description="H-T-H motif" evidence="4">
    <location>
        <begin position="14"/>
        <end position="33"/>
    </location>
</feature>
<keyword evidence="7" id="KW-1185">Reference proteome</keyword>
<dbReference type="Gene3D" id="1.10.10.60">
    <property type="entry name" value="Homeodomain-like"/>
    <property type="match status" value="1"/>
</dbReference>
<dbReference type="STRING" id="153971.AWC19_09600"/>
<dbReference type="InterPro" id="IPR011075">
    <property type="entry name" value="TetR_C"/>
</dbReference>
<dbReference type="InterPro" id="IPR009057">
    <property type="entry name" value="Homeodomain-like_sf"/>
</dbReference>
<dbReference type="PROSITE" id="PS01081">
    <property type="entry name" value="HTH_TETR_1"/>
    <property type="match status" value="1"/>
</dbReference>
<dbReference type="InterPro" id="IPR023772">
    <property type="entry name" value="DNA-bd_HTH_TetR-type_CS"/>
</dbReference>
<dbReference type="AlphaFoldDB" id="A0A1X1ZLZ9"/>
<dbReference type="Gene3D" id="1.10.357.10">
    <property type="entry name" value="Tetracycline Repressor, domain 2"/>
    <property type="match status" value="1"/>
</dbReference>
<dbReference type="Pfam" id="PF00440">
    <property type="entry name" value="TetR_N"/>
    <property type="match status" value="1"/>
</dbReference>
<dbReference type="InterPro" id="IPR050109">
    <property type="entry name" value="HTH-type_TetR-like_transc_reg"/>
</dbReference>
<dbReference type="SUPFAM" id="SSF48498">
    <property type="entry name" value="Tetracyclin repressor-like, C-terminal domain"/>
    <property type="match status" value="1"/>
</dbReference>
<dbReference type="GO" id="GO:0000976">
    <property type="term" value="F:transcription cis-regulatory region binding"/>
    <property type="evidence" value="ECO:0007669"/>
    <property type="project" value="TreeGrafter"/>
</dbReference>
<dbReference type="InterPro" id="IPR001647">
    <property type="entry name" value="HTH_TetR"/>
</dbReference>
<accession>A0A1X1ZLZ9</accession>
<keyword evidence="2 4" id="KW-0238">DNA-binding</keyword>
<dbReference type="SUPFAM" id="SSF46689">
    <property type="entry name" value="Homeodomain-like"/>
    <property type="match status" value="1"/>
</dbReference>
<organism evidence="6 7">
    <name type="scientific">Mycobacterium palustre</name>
    <dbReference type="NCBI Taxonomy" id="153971"/>
    <lineage>
        <taxon>Bacteria</taxon>
        <taxon>Bacillati</taxon>
        <taxon>Actinomycetota</taxon>
        <taxon>Actinomycetes</taxon>
        <taxon>Mycobacteriales</taxon>
        <taxon>Mycobacteriaceae</taxon>
        <taxon>Mycobacterium</taxon>
        <taxon>Mycobacterium simiae complex</taxon>
    </lineage>
</organism>
<dbReference type="PANTHER" id="PTHR30055:SF223">
    <property type="entry name" value="HTH-TYPE TRANSCRIPTIONAL REGULATOR UIDR"/>
    <property type="match status" value="1"/>
</dbReference>
<evidence type="ECO:0000256" key="3">
    <source>
        <dbReference type="ARBA" id="ARBA00023163"/>
    </source>
</evidence>
<name>A0A1X1ZLZ9_9MYCO</name>
<dbReference type="PANTHER" id="PTHR30055">
    <property type="entry name" value="HTH-TYPE TRANSCRIPTIONAL REGULATOR RUTR"/>
    <property type="match status" value="1"/>
</dbReference>
<comment type="caution">
    <text evidence="6">The sequence shown here is derived from an EMBL/GenBank/DDBJ whole genome shotgun (WGS) entry which is preliminary data.</text>
</comment>
<dbReference type="GO" id="GO:0003700">
    <property type="term" value="F:DNA-binding transcription factor activity"/>
    <property type="evidence" value="ECO:0007669"/>
    <property type="project" value="TreeGrafter"/>
</dbReference>
<evidence type="ECO:0000256" key="1">
    <source>
        <dbReference type="ARBA" id="ARBA00023015"/>
    </source>
</evidence>
<dbReference type="EMBL" id="LQPJ01000102">
    <property type="protein sequence ID" value="ORW24353.1"/>
    <property type="molecule type" value="Genomic_DNA"/>
</dbReference>
<evidence type="ECO:0000256" key="4">
    <source>
        <dbReference type="PROSITE-ProRule" id="PRU00335"/>
    </source>
</evidence>